<keyword evidence="2 6" id="KW-0645">Protease</keyword>
<dbReference type="InterPro" id="IPR022683">
    <property type="entry name" value="Calpain_III"/>
</dbReference>
<dbReference type="FunFam" id="3.90.70.10:FF:000001">
    <property type="entry name" value="Calpain-1 catalytic subunit"/>
    <property type="match status" value="1"/>
</dbReference>
<dbReference type="Pfam" id="PF01067">
    <property type="entry name" value="Calpain_III"/>
    <property type="match status" value="1"/>
</dbReference>
<evidence type="ECO:0000313" key="10">
    <source>
        <dbReference type="Proteomes" id="UP000005237"/>
    </source>
</evidence>
<dbReference type="Pfam" id="PF00648">
    <property type="entry name" value="Peptidase_C2"/>
    <property type="match status" value="1"/>
</dbReference>
<sequence>MSDDEEYYEEDNGYNDGNGGDDYGYQEQQDDGGGYQDNQYEDQNRGQYYQGYDNNQYEDQNRGYDGQYGQGYDNNQAYDSQDYGQGGYDGSYGQQQQQDYQDYDDNNQYEDQNDILDEPEPEEYHQEDGEDEEEDDGEVTQVAAHTNAASDGDNGTNDLHGMGSMIKGAMDGFGGGGFDGVVGQIGSLISQGGGAGGLTNVFSSGGLEGIVGNLISSASHQFFGINPATGAIIGAIAGNVIFNLGGQNNSLSGIGKVILDNIISGKFKRDIQPFVPGGPSGGLAFSEQFQPIDFEQERQRCLSQRILFEDPQFPANDSSLYYKTRPDEPIVWKRPGEIYENPQLIVGEKSRFDVKQGALGDCWLLAAVANLTLRDELFYRVVPPNQSFTENYAGIFHFQFWRYGQWVDVVIDDRLPTVGGRLCYMRSHENNEFWSALLEKAYAKLYGGYENLDGGTTAEALEDFTGGLTEFFDLTKADKATTLAMLVRGMQMGSLFGCSIDADENVKEAQLTNGLVRGHAYSITAIHTVNTYYNGQIPLLRIRNPWGNSKEWNGAWSDGSAEWNGVDGGQREQMGVNFSKDGEFWMSFDDFMHEFTQMEVCNLSADVMDEISEMTGVEVNEKQKHQWVEKQQDGEWNSRRGTAGGCQNNETYCNNPQYGTYFQVPHDSVENDGKCTVIAAVLQKYRRELRSKNLDNLAIGFSVYKADGGQAMSNAIIRSEKPIARTKVFINMREVTVRFRIHPGAYVIVPCTFDAYDDAAFLLRVYANAGFETTQLR</sequence>
<feature type="compositionally biased region" description="Low complexity" evidence="7">
    <location>
        <begin position="45"/>
        <end position="83"/>
    </location>
</feature>
<reference evidence="10" key="1">
    <citation type="submission" date="2010-08" db="EMBL/GenBank/DDBJ databases">
        <authorList>
            <consortium name="Caenorhabditis japonica Sequencing Consortium"/>
            <person name="Wilson R.K."/>
        </authorList>
    </citation>
    <scope>NUCLEOTIDE SEQUENCE [LARGE SCALE GENOMIC DNA]</scope>
    <source>
        <strain evidence="10">DF5081</strain>
    </source>
</reference>
<dbReference type="AlphaFoldDB" id="A0A8R1HGA8"/>
<dbReference type="SMART" id="SM00230">
    <property type="entry name" value="CysPc"/>
    <property type="match status" value="1"/>
</dbReference>
<protein>
    <submittedName>
        <fullName evidence="9">Calpain catalytic domain-containing protein</fullName>
    </submittedName>
</protein>
<dbReference type="CDD" id="cd00214">
    <property type="entry name" value="Calpain_III"/>
    <property type="match status" value="1"/>
</dbReference>
<dbReference type="PRINTS" id="PR00704">
    <property type="entry name" value="CALPAIN"/>
</dbReference>
<dbReference type="InterPro" id="IPR036213">
    <property type="entry name" value="Calpain_III_sf"/>
</dbReference>
<dbReference type="PROSITE" id="PS00139">
    <property type="entry name" value="THIOL_PROTEASE_CYS"/>
    <property type="match status" value="1"/>
</dbReference>
<feature type="compositionally biased region" description="Acidic residues" evidence="7">
    <location>
        <begin position="128"/>
        <end position="138"/>
    </location>
</feature>
<dbReference type="SUPFAM" id="SSF49758">
    <property type="entry name" value="Calpain large subunit, middle domain (domain III)"/>
    <property type="match status" value="1"/>
</dbReference>
<reference evidence="9" key="2">
    <citation type="submission" date="2022-06" db="UniProtKB">
        <authorList>
            <consortium name="EnsemblMetazoa"/>
        </authorList>
    </citation>
    <scope>IDENTIFICATION</scope>
    <source>
        <strain evidence="9">DF5081</strain>
    </source>
</reference>
<comment type="similarity">
    <text evidence="1">Belongs to the peptidase C2 family.</text>
</comment>
<keyword evidence="3 6" id="KW-0378">Hydrolase</keyword>
<feature type="compositionally biased region" description="Acidic residues" evidence="7">
    <location>
        <begin position="101"/>
        <end position="121"/>
    </location>
</feature>
<dbReference type="Gene3D" id="3.90.70.10">
    <property type="entry name" value="Cysteine proteinases"/>
    <property type="match status" value="1"/>
</dbReference>
<keyword evidence="4 6" id="KW-0788">Thiol protease</keyword>
<dbReference type="InterPro" id="IPR022684">
    <property type="entry name" value="Calpain_cysteine_protease"/>
</dbReference>
<dbReference type="InterPro" id="IPR033883">
    <property type="entry name" value="C2_III"/>
</dbReference>
<dbReference type="SUPFAM" id="SSF54001">
    <property type="entry name" value="Cysteine proteinases"/>
    <property type="match status" value="1"/>
</dbReference>
<organism evidence="9 10">
    <name type="scientific">Caenorhabditis japonica</name>
    <dbReference type="NCBI Taxonomy" id="281687"/>
    <lineage>
        <taxon>Eukaryota</taxon>
        <taxon>Metazoa</taxon>
        <taxon>Ecdysozoa</taxon>
        <taxon>Nematoda</taxon>
        <taxon>Chromadorea</taxon>
        <taxon>Rhabditida</taxon>
        <taxon>Rhabditina</taxon>
        <taxon>Rhabditomorpha</taxon>
        <taxon>Rhabditoidea</taxon>
        <taxon>Rhabditidae</taxon>
        <taxon>Peloderinae</taxon>
        <taxon>Caenorhabditis</taxon>
    </lineage>
</organism>
<evidence type="ECO:0000256" key="2">
    <source>
        <dbReference type="ARBA" id="ARBA00022670"/>
    </source>
</evidence>
<dbReference type="Gene3D" id="2.60.120.380">
    <property type="match status" value="1"/>
</dbReference>
<dbReference type="InterPro" id="IPR022682">
    <property type="entry name" value="Calpain_domain_III"/>
</dbReference>
<keyword evidence="10" id="KW-1185">Reference proteome</keyword>
<evidence type="ECO:0000259" key="8">
    <source>
        <dbReference type="PROSITE" id="PS50203"/>
    </source>
</evidence>
<dbReference type="PROSITE" id="PS50203">
    <property type="entry name" value="CALPAIN_CAT"/>
    <property type="match status" value="1"/>
</dbReference>
<dbReference type="GO" id="GO:0006508">
    <property type="term" value="P:proteolysis"/>
    <property type="evidence" value="ECO:0007669"/>
    <property type="project" value="UniProtKB-KW"/>
</dbReference>
<dbReference type="Proteomes" id="UP000005237">
    <property type="component" value="Unassembled WGS sequence"/>
</dbReference>
<name>A0A8R1HGA8_CAEJA</name>
<feature type="active site" evidence="5 6">
    <location>
        <position position="519"/>
    </location>
</feature>
<feature type="region of interest" description="Disordered" evidence="7">
    <location>
        <begin position="1"/>
        <end position="140"/>
    </location>
</feature>
<evidence type="ECO:0000256" key="7">
    <source>
        <dbReference type="SAM" id="MobiDB-lite"/>
    </source>
</evidence>
<accession>A0A8R1HGA8</accession>
<dbReference type="GO" id="GO:0005737">
    <property type="term" value="C:cytoplasm"/>
    <property type="evidence" value="ECO:0007669"/>
    <property type="project" value="TreeGrafter"/>
</dbReference>
<proteinExistence type="inferred from homology"/>
<dbReference type="InterPro" id="IPR038765">
    <property type="entry name" value="Papain-like_cys_pep_sf"/>
</dbReference>
<evidence type="ECO:0000313" key="9">
    <source>
        <dbReference type="EnsemblMetazoa" id="CJA00582.1"/>
    </source>
</evidence>
<dbReference type="GO" id="GO:0004198">
    <property type="term" value="F:calcium-dependent cysteine-type endopeptidase activity"/>
    <property type="evidence" value="ECO:0007669"/>
    <property type="project" value="InterPro"/>
</dbReference>
<feature type="active site" evidence="5 6">
    <location>
        <position position="544"/>
    </location>
</feature>
<evidence type="ECO:0000256" key="4">
    <source>
        <dbReference type="ARBA" id="ARBA00022807"/>
    </source>
</evidence>
<dbReference type="EnsemblMetazoa" id="CJA00582.1">
    <property type="protein sequence ID" value="CJA00582.1"/>
    <property type="gene ID" value="WBGene00119785"/>
</dbReference>
<evidence type="ECO:0000256" key="5">
    <source>
        <dbReference type="PIRSR" id="PIRSR622684-1"/>
    </source>
</evidence>
<dbReference type="PANTHER" id="PTHR10183">
    <property type="entry name" value="CALPAIN"/>
    <property type="match status" value="1"/>
</dbReference>
<dbReference type="PANTHER" id="PTHR10183:SF433">
    <property type="entry name" value="CALPAIN-A-RELATED"/>
    <property type="match status" value="1"/>
</dbReference>
<dbReference type="InterPro" id="IPR001300">
    <property type="entry name" value="Peptidase_C2_calpain_cat"/>
</dbReference>
<dbReference type="SMART" id="SM00720">
    <property type="entry name" value="calpain_III"/>
    <property type="match status" value="1"/>
</dbReference>
<feature type="compositionally biased region" description="Low complexity" evidence="7">
    <location>
        <begin position="91"/>
        <end position="100"/>
    </location>
</feature>
<feature type="compositionally biased region" description="Acidic residues" evidence="7">
    <location>
        <begin position="1"/>
        <end position="13"/>
    </location>
</feature>
<evidence type="ECO:0000256" key="3">
    <source>
        <dbReference type="ARBA" id="ARBA00022801"/>
    </source>
</evidence>
<dbReference type="InterPro" id="IPR000169">
    <property type="entry name" value="Pept_cys_AS"/>
</dbReference>
<feature type="domain" description="Calpain catalytic" evidence="8">
    <location>
        <begin position="307"/>
        <end position="604"/>
    </location>
</feature>
<dbReference type="CDD" id="cd00044">
    <property type="entry name" value="CysPc"/>
    <property type="match status" value="1"/>
</dbReference>
<feature type="active site" evidence="5 6">
    <location>
        <position position="362"/>
    </location>
</feature>
<dbReference type="FunFam" id="2.60.120.380:FF:000002">
    <property type="entry name" value="calpain-3 isoform X1"/>
    <property type="match status" value="1"/>
</dbReference>
<evidence type="ECO:0000256" key="1">
    <source>
        <dbReference type="ARBA" id="ARBA00007623"/>
    </source>
</evidence>
<evidence type="ECO:0000256" key="6">
    <source>
        <dbReference type="PROSITE-ProRule" id="PRU00239"/>
    </source>
</evidence>